<dbReference type="RefSeq" id="WP_008486950.1">
    <property type="nucleotide sequence ID" value="NZ_AMRG01000001.1"/>
</dbReference>
<dbReference type="InterPro" id="IPR014743">
    <property type="entry name" value="Cl-channel_core"/>
</dbReference>
<dbReference type="GO" id="GO:0034707">
    <property type="term" value="C:chloride channel complex"/>
    <property type="evidence" value="ECO:0007669"/>
    <property type="project" value="UniProtKB-KW"/>
</dbReference>
<proteinExistence type="predicted"/>
<evidence type="ECO:0000313" key="11">
    <source>
        <dbReference type="EMBL" id="EKE87465.1"/>
    </source>
</evidence>
<comment type="caution">
    <text evidence="11">The sequence shown here is derived from an EMBL/GenBank/DDBJ whole genome shotgun (WGS) entry which is preliminary data.</text>
</comment>
<feature type="transmembrane region" description="Helical" evidence="10">
    <location>
        <begin position="365"/>
        <end position="389"/>
    </location>
</feature>
<keyword evidence="9" id="KW-0407">Ion channel</keyword>
<evidence type="ECO:0000256" key="10">
    <source>
        <dbReference type="SAM" id="Phobius"/>
    </source>
</evidence>
<name>K2LC80_9GAMM</name>
<dbReference type="PANTHER" id="PTHR43427">
    <property type="entry name" value="CHLORIDE CHANNEL PROTEIN CLC-E"/>
    <property type="match status" value="1"/>
</dbReference>
<gene>
    <name evidence="11" type="ORF">A10D4_00175</name>
</gene>
<feature type="transmembrane region" description="Helical" evidence="10">
    <location>
        <begin position="398"/>
        <end position="417"/>
    </location>
</feature>
<feature type="transmembrane region" description="Helical" evidence="10">
    <location>
        <begin position="69"/>
        <end position="88"/>
    </location>
</feature>
<accession>K2LC80</accession>
<reference evidence="11 12" key="1">
    <citation type="journal article" date="2012" name="J. Bacteriol.">
        <title>Genome Sequence of Idiomarina xiamenensis Type Strain 10-D-4.</title>
        <authorList>
            <person name="Lai Q."/>
            <person name="Wang L."/>
            <person name="Wang W."/>
            <person name="Shao Z."/>
        </authorList>
    </citation>
    <scope>NUCLEOTIDE SEQUENCE [LARGE SCALE GENOMIC DNA]</scope>
    <source>
        <strain evidence="11 12">10-D-4</strain>
    </source>
</reference>
<keyword evidence="12" id="KW-1185">Reference proteome</keyword>
<dbReference type="eggNOG" id="COG0038">
    <property type="taxonomic scope" value="Bacteria"/>
</dbReference>
<dbReference type="Gene3D" id="1.10.3080.10">
    <property type="entry name" value="Clc chloride channel"/>
    <property type="match status" value="1"/>
</dbReference>
<keyword evidence="3 10" id="KW-0812">Transmembrane</keyword>
<dbReference type="PRINTS" id="PR00762">
    <property type="entry name" value="CLCHANNEL"/>
</dbReference>
<dbReference type="EMBL" id="AMRG01000001">
    <property type="protein sequence ID" value="EKE87465.1"/>
    <property type="molecule type" value="Genomic_DNA"/>
</dbReference>
<sequence>MSFSRSLHLQLRRQLAQPTTTIALCVMGLLVGVLAAAVIVVFRLGILWLGNSIGNHSQWQQFMPNGWRFGVPIAAAAVIYLLMMVTRYRRFRLGIPFVIHRMKQHYGMLPWRSTVNQFFAGIIALTAGFSVGREGPAVHLGAAISTWFGHRLQVPYNSIRTLAACGIAAAIACSFGTPLAAMVLVMEVVLREYKVHIFIPVMLAAVSGALITREVFGTATDLAMLVPEPLTPMQLPWVVMLGILLGLVGVLFKALMLDMMRTAKHTHVLTRFLFAGLMTGALGLIIPAGLGPGLTAIHQVIVHQQELNILFTLLFAKLITSAIALGMGIPGGLIGAVFGIGAIVAALFTASLASLGLHTPLPLDIFLLLGMAGLLTATIHAPLAALLAVMELSRSPEVIVPAMLVIVTAYLISSQLFKSKSIFIAQLDLQELPYQISPVTLALQKTGIEAVMDRDYMLLKQPTHEQITDALQNADTQSVIIQSYDAEQQPLYHIVSYDIMASDASESSLNYTPLTGLKINVTLSEAYDILAPQRRGAVYIYDESPTDIIGVVSWDMVRKALDRELP</sequence>
<keyword evidence="5" id="KW-0406">Ion transport</keyword>
<keyword evidence="2" id="KW-0813">Transport</keyword>
<keyword evidence="8" id="KW-0868">Chloride</keyword>
<feature type="transmembrane region" description="Helical" evidence="10">
    <location>
        <begin position="109"/>
        <end position="131"/>
    </location>
</feature>
<evidence type="ECO:0000256" key="9">
    <source>
        <dbReference type="ARBA" id="ARBA00023303"/>
    </source>
</evidence>
<dbReference type="Pfam" id="PF00654">
    <property type="entry name" value="Voltage_CLC"/>
    <property type="match status" value="1"/>
</dbReference>
<evidence type="ECO:0000256" key="6">
    <source>
        <dbReference type="ARBA" id="ARBA00023136"/>
    </source>
</evidence>
<dbReference type="GO" id="GO:0005254">
    <property type="term" value="F:chloride channel activity"/>
    <property type="evidence" value="ECO:0007669"/>
    <property type="project" value="UniProtKB-KW"/>
</dbReference>
<feature type="transmembrane region" description="Helical" evidence="10">
    <location>
        <begin position="333"/>
        <end position="353"/>
    </location>
</feature>
<evidence type="ECO:0000313" key="12">
    <source>
        <dbReference type="Proteomes" id="UP000014115"/>
    </source>
</evidence>
<dbReference type="Proteomes" id="UP000014115">
    <property type="component" value="Unassembled WGS sequence"/>
</dbReference>
<keyword evidence="4 10" id="KW-1133">Transmembrane helix</keyword>
<evidence type="ECO:0000256" key="3">
    <source>
        <dbReference type="ARBA" id="ARBA00022692"/>
    </source>
</evidence>
<dbReference type="STRING" id="740709.A10D4_00175"/>
<evidence type="ECO:0000256" key="7">
    <source>
        <dbReference type="ARBA" id="ARBA00023173"/>
    </source>
</evidence>
<dbReference type="PANTHER" id="PTHR43427:SF6">
    <property type="entry name" value="CHLORIDE CHANNEL PROTEIN CLC-E"/>
    <property type="match status" value="1"/>
</dbReference>
<dbReference type="InterPro" id="IPR001807">
    <property type="entry name" value="ClC"/>
</dbReference>
<keyword evidence="7" id="KW-0869">Chloride channel</keyword>
<evidence type="ECO:0000256" key="4">
    <source>
        <dbReference type="ARBA" id="ARBA00022989"/>
    </source>
</evidence>
<dbReference type="PATRIC" id="fig|740709.3.peg.35"/>
<dbReference type="AlphaFoldDB" id="K2LC80"/>
<dbReference type="SUPFAM" id="SSF81340">
    <property type="entry name" value="Clc chloride channel"/>
    <property type="match status" value="1"/>
</dbReference>
<evidence type="ECO:0000256" key="1">
    <source>
        <dbReference type="ARBA" id="ARBA00004141"/>
    </source>
</evidence>
<keyword evidence="6 10" id="KW-0472">Membrane</keyword>
<dbReference type="InterPro" id="IPR050368">
    <property type="entry name" value="ClC-type_chloride_channel"/>
</dbReference>
<evidence type="ECO:0000256" key="2">
    <source>
        <dbReference type="ARBA" id="ARBA00022448"/>
    </source>
</evidence>
<feature type="transmembrane region" description="Helical" evidence="10">
    <location>
        <begin position="236"/>
        <end position="256"/>
    </location>
</feature>
<feature type="transmembrane region" description="Helical" evidence="10">
    <location>
        <begin position="309"/>
        <end position="326"/>
    </location>
</feature>
<feature type="transmembrane region" description="Helical" evidence="10">
    <location>
        <begin position="197"/>
        <end position="216"/>
    </location>
</feature>
<protein>
    <submittedName>
        <fullName evidence="11">Chloride channel protein EriC</fullName>
    </submittedName>
</protein>
<comment type="subcellular location">
    <subcellularLocation>
        <location evidence="1">Membrane</location>
        <topology evidence="1">Multi-pass membrane protein</topology>
    </subcellularLocation>
</comment>
<organism evidence="11 12">
    <name type="scientific">Idiomarina xiamenensis 10-D-4</name>
    <dbReference type="NCBI Taxonomy" id="740709"/>
    <lineage>
        <taxon>Bacteria</taxon>
        <taxon>Pseudomonadati</taxon>
        <taxon>Pseudomonadota</taxon>
        <taxon>Gammaproteobacteria</taxon>
        <taxon>Alteromonadales</taxon>
        <taxon>Idiomarinaceae</taxon>
        <taxon>Idiomarina</taxon>
    </lineage>
</organism>
<dbReference type="CDD" id="cd00400">
    <property type="entry name" value="Voltage_gated_ClC"/>
    <property type="match status" value="1"/>
</dbReference>
<feature type="transmembrane region" description="Helical" evidence="10">
    <location>
        <begin position="161"/>
        <end position="185"/>
    </location>
</feature>
<feature type="transmembrane region" description="Helical" evidence="10">
    <location>
        <begin position="21"/>
        <end position="49"/>
    </location>
</feature>
<evidence type="ECO:0000256" key="8">
    <source>
        <dbReference type="ARBA" id="ARBA00023214"/>
    </source>
</evidence>
<feature type="transmembrane region" description="Helical" evidence="10">
    <location>
        <begin position="268"/>
        <end position="289"/>
    </location>
</feature>
<evidence type="ECO:0000256" key="5">
    <source>
        <dbReference type="ARBA" id="ARBA00023065"/>
    </source>
</evidence>